<organism evidence="1 2">
    <name type="scientific">Paenibacillus terrae (strain HPL-003)</name>
    <dbReference type="NCBI Taxonomy" id="985665"/>
    <lineage>
        <taxon>Bacteria</taxon>
        <taxon>Bacillati</taxon>
        <taxon>Bacillota</taxon>
        <taxon>Bacilli</taxon>
        <taxon>Bacillales</taxon>
        <taxon>Paenibacillaceae</taxon>
        <taxon>Paenibacillus</taxon>
    </lineage>
</organism>
<evidence type="ECO:0000313" key="1">
    <source>
        <dbReference type="EMBL" id="AET60997.1"/>
    </source>
</evidence>
<sequence>MLYPHDSQLPKSYLGPAESYYVKRGAETESLTPAASPVKLKTADRCFVR</sequence>
<dbReference type="EMBL" id="CP003107">
    <property type="protein sequence ID" value="AET60997.1"/>
    <property type="molecule type" value="Genomic_DNA"/>
</dbReference>
<proteinExistence type="predicted"/>
<dbReference type="KEGG" id="pta:HPL003_21335"/>
<dbReference type="AlphaFoldDB" id="G7VPJ9"/>
<gene>
    <name evidence="1" type="ordered locus">HPL003_21335</name>
</gene>
<accession>G7VPJ9</accession>
<dbReference type="Proteomes" id="UP000005876">
    <property type="component" value="Chromosome"/>
</dbReference>
<name>G7VPJ9_PAETH</name>
<evidence type="ECO:0000313" key="2">
    <source>
        <dbReference type="Proteomes" id="UP000005876"/>
    </source>
</evidence>
<protein>
    <submittedName>
        <fullName evidence="1">Uncharacterized protein</fullName>
    </submittedName>
</protein>
<reference key="2">
    <citation type="submission" date="2011-11" db="EMBL/GenBank/DDBJ databases">
        <authorList>
            <person name="Shin S.H."/>
            <person name="Kim S."/>
            <person name="Kim J.Y."/>
        </authorList>
    </citation>
    <scope>NUCLEOTIDE SEQUENCE</scope>
    <source>
        <strain>HPL-003</strain>
    </source>
</reference>
<dbReference type="STRING" id="985665.HPL003_21335"/>
<reference evidence="2" key="1">
    <citation type="submission" date="2011-11" db="EMBL/GenBank/DDBJ databases">
        <title>Complete sequence of Paenibacillus terrae HPL-003.</title>
        <authorList>
            <person name="Shin S.H."/>
            <person name="Kim S."/>
            <person name="Kim J.Y."/>
        </authorList>
    </citation>
    <scope>NUCLEOTIDE SEQUENCE [LARGE SCALE GENOMIC DNA]</scope>
    <source>
        <strain evidence="2">HPL-003</strain>
    </source>
</reference>
<dbReference type="HOGENOM" id="CLU_3138624_0_0_9"/>
<reference evidence="1 2" key="3">
    <citation type="journal article" date="2012" name="J. Bacteriol.">
        <title>Genome Sequence of Paenibacillus terrae HPL-003, a Xylanase-Producing Bacterium Isolated from Soil Found in Forest Residue.</title>
        <authorList>
            <person name="Shin S.H."/>
            <person name="Kim S."/>
            <person name="Kim J.Y."/>
            <person name="Song H.Y."/>
            <person name="Cho S.J."/>
            <person name="Kim D.R."/>
            <person name="Lee K.I."/>
            <person name="Lim H.K."/>
            <person name="Park N.J."/>
            <person name="Hwang I.T."/>
            <person name="Yang K.S."/>
        </authorList>
    </citation>
    <scope>NUCLEOTIDE SEQUENCE [LARGE SCALE GENOMIC DNA]</scope>
    <source>
        <strain evidence="1 2">HPL-003</strain>
    </source>
</reference>